<gene>
    <name evidence="1" type="ORF">DEU29_11546</name>
</gene>
<accession>A0A4R6P1D5</accession>
<name>A0A4R6P1D5_9GAMM</name>
<sequence length="101" mass="11308">MMLTHKFMCYYSLMIYREFKRQLGKAGITGREFSQLVKLHPNSLSNYAKGGVVPDHWAIVAALIGEMAEHGLDYTSVIEKVGCRPNKVRGKVGSERFGSSL</sequence>
<comment type="caution">
    <text evidence="1">The sequence shown here is derived from an EMBL/GenBank/DDBJ whole genome shotgun (WGS) entry which is preliminary data.</text>
</comment>
<evidence type="ECO:0000313" key="1">
    <source>
        <dbReference type="EMBL" id="TDP30763.1"/>
    </source>
</evidence>
<reference evidence="1 2" key="1">
    <citation type="submission" date="2019-03" db="EMBL/GenBank/DDBJ databases">
        <title>Freshwater and sediment microbial communities from various areas in North America, analyzing microbe dynamics in response to fracking.</title>
        <authorList>
            <person name="Lamendella R."/>
        </authorList>
    </citation>
    <scope>NUCLEOTIDE SEQUENCE [LARGE SCALE GENOMIC DNA]</scope>
    <source>
        <strain evidence="1 2">18_TX</strain>
    </source>
</reference>
<proteinExistence type="predicted"/>
<dbReference type="AlphaFoldDB" id="A0A4R6P1D5"/>
<keyword evidence="2" id="KW-1185">Reference proteome</keyword>
<organism evidence="1 2">
    <name type="scientific">Idiomarina aquatica</name>
    <dbReference type="NCBI Taxonomy" id="1327752"/>
    <lineage>
        <taxon>Bacteria</taxon>
        <taxon>Pseudomonadati</taxon>
        <taxon>Pseudomonadota</taxon>
        <taxon>Gammaproteobacteria</taxon>
        <taxon>Alteromonadales</taxon>
        <taxon>Idiomarinaceae</taxon>
        <taxon>Idiomarina</taxon>
    </lineage>
</organism>
<dbReference type="EMBL" id="SNXI01000015">
    <property type="protein sequence ID" value="TDP30763.1"/>
    <property type="molecule type" value="Genomic_DNA"/>
</dbReference>
<dbReference type="Proteomes" id="UP000295531">
    <property type="component" value="Unassembled WGS sequence"/>
</dbReference>
<evidence type="ECO:0000313" key="2">
    <source>
        <dbReference type="Proteomes" id="UP000295531"/>
    </source>
</evidence>
<protein>
    <submittedName>
        <fullName evidence="1">Uncharacterized protein</fullName>
    </submittedName>
</protein>